<gene>
    <name evidence="2" type="ORF">CLCY_2c02220</name>
</gene>
<comment type="similarity">
    <text evidence="1">Belongs to the asp23 family.</text>
</comment>
<dbReference type="AlphaFoldDB" id="A0A0J8D6I2"/>
<evidence type="ECO:0000313" key="2">
    <source>
        <dbReference type="EMBL" id="KMT21462.1"/>
    </source>
</evidence>
<dbReference type="STRING" id="1121307.CLCY_2c02220"/>
<evidence type="ECO:0000256" key="1">
    <source>
        <dbReference type="ARBA" id="ARBA00005721"/>
    </source>
</evidence>
<dbReference type="PANTHER" id="PTHR34297:SF2">
    <property type="entry name" value="ASP23_GLS24 FAMILY ENVELOPE STRESS RESPONSE PROTEIN"/>
    <property type="match status" value="1"/>
</dbReference>
<reference evidence="2 3" key="1">
    <citation type="submission" date="2015-06" db="EMBL/GenBank/DDBJ databases">
        <title>Draft genome sequence of the purine-degrading Clostridium cylindrosporum HC-1 (DSM 605).</title>
        <authorList>
            <person name="Poehlein A."/>
            <person name="Schiel-Bengelsdorf B."/>
            <person name="Bengelsdorf F."/>
            <person name="Daniel R."/>
            <person name="Duerre P."/>
        </authorList>
    </citation>
    <scope>NUCLEOTIDE SEQUENCE [LARGE SCALE GENOMIC DNA]</scope>
    <source>
        <strain evidence="2 3">DSM 605</strain>
    </source>
</reference>
<sequence>MAIITNTEFGLIEYSDEVLANIAGVATTECYGVVGMASKRVSDGFWELLKKENLGRGVKTTLEEDSIKVEVYIIVEYGTRISTVADNIIQKVKYTVESLTGLNVSKVVVNVQGIRV</sequence>
<dbReference type="InterPro" id="IPR005531">
    <property type="entry name" value="Asp23"/>
</dbReference>
<protein>
    <recommendedName>
        <fullName evidence="4">Asp23/Gls24 family envelope stress response protein</fullName>
    </recommendedName>
</protein>
<dbReference type="Proteomes" id="UP000036756">
    <property type="component" value="Unassembled WGS sequence"/>
</dbReference>
<dbReference type="PATRIC" id="fig|1121307.3.peg.1079"/>
<dbReference type="OrthoDB" id="9791482at2"/>
<proteinExistence type="inferred from homology"/>
<dbReference type="Pfam" id="PF03780">
    <property type="entry name" value="Asp23"/>
    <property type="match status" value="1"/>
</dbReference>
<dbReference type="RefSeq" id="WP_048570897.1">
    <property type="nucleotide sequence ID" value="NZ_LFVU01000027.1"/>
</dbReference>
<dbReference type="PANTHER" id="PTHR34297">
    <property type="entry name" value="HYPOTHETICAL CYTOSOLIC PROTEIN-RELATED"/>
    <property type="match status" value="1"/>
</dbReference>
<name>A0A0J8D6I2_CLOCY</name>
<accession>A0A0J8D6I2</accession>
<comment type="caution">
    <text evidence="2">The sequence shown here is derived from an EMBL/GenBank/DDBJ whole genome shotgun (WGS) entry which is preliminary data.</text>
</comment>
<evidence type="ECO:0008006" key="4">
    <source>
        <dbReference type="Google" id="ProtNLM"/>
    </source>
</evidence>
<dbReference type="EMBL" id="LFVU01000027">
    <property type="protein sequence ID" value="KMT21462.1"/>
    <property type="molecule type" value="Genomic_DNA"/>
</dbReference>
<organism evidence="2 3">
    <name type="scientific">Clostridium cylindrosporum DSM 605</name>
    <dbReference type="NCBI Taxonomy" id="1121307"/>
    <lineage>
        <taxon>Bacteria</taxon>
        <taxon>Bacillati</taxon>
        <taxon>Bacillota</taxon>
        <taxon>Clostridia</taxon>
        <taxon>Eubacteriales</taxon>
        <taxon>Clostridiaceae</taxon>
        <taxon>Clostridium</taxon>
    </lineage>
</organism>
<keyword evidence="3" id="KW-1185">Reference proteome</keyword>
<evidence type="ECO:0000313" key="3">
    <source>
        <dbReference type="Proteomes" id="UP000036756"/>
    </source>
</evidence>